<proteinExistence type="predicted"/>
<accession>A0A0A8Y5F0</accession>
<name>A0A0A8Y5F0_ARUDO</name>
<protein>
    <submittedName>
        <fullName evidence="1">Uncharacterized protein</fullName>
    </submittedName>
</protein>
<evidence type="ECO:0000313" key="1">
    <source>
        <dbReference type="EMBL" id="JAD21184.1"/>
    </source>
</evidence>
<organism evidence="1">
    <name type="scientific">Arundo donax</name>
    <name type="common">Giant reed</name>
    <name type="synonym">Donax arundinaceus</name>
    <dbReference type="NCBI Taxonomy" id="35708"/>
    <lineage>
        <taxon>Eukaryota</taxon>
        <taxon>Viridiplantae</taxon>
        <taxon>Streptophyta</taxon>
        <taxon>Embryophyta</taxon>
        <taxon>Tracheophyta</taxon>
        <taxon>Spermatophyta</taxon>
        <taxon>Magnoliopsida</taxon>
        <taxon>Liliopsida</taxon>
        <taxon>Poales</taxon>
        <taxon>Poaceae</taxon>
        <taxon>PACMAD clade</taxon>
        <taxon>Arundinoideae</taxon>
        <taxon>Arundineae</taxon>
        <taxon>Arundo</taxon>
    </lineage>
</organism>
<reference evidence="1" key="1">
    <citation type="submission" date="2014-09" db="EMBL/GenBank/DDBJ databases">
        <authorList>
            <person name="Magalhaes I.L.F."/>
            <person name="Oliveira U."/>
            <person name="Santos F.R."/>
            <person name="Vidigal T.H.D.A."/>
            <person name="Brescovit A.D."/>
            <person name="Santos A.J."/>
        </authorList>
    </citation>
    <scope>NUCLEOTIDE SEQUENCE</scope>
    <source>
        <tissue evidence="1">Shoot tissue taken approximately 20 cm above the soil surface</tissue>
    </source>
</reference>
<sequence>MLTVTIYFKNFKLCSLLLPICPLLLQWT</sequence>
<dbReference type="AlphaFoldDB" id="A0A0A8Y5F0"/>
<dbReference type="EMBL" id="GBRH01276711">
    <property type="protein sequence ID" value="JAD21184.1"/>
    <property type="molecule type" value="Transcribed_RNA"/>
</dbReference>
<reference evidence="1" key="2">
    <citation type="journal article" date="2015" name="Data Brief">
        <title>Shoot transcriptome of the giant reed, Arundo donax.</title>
        <authorList>
            <person name="Barrero R.A."/>
            <person name="Guerrero F.D."/>
            <person name="Moolhuijzen P."/>
            <person name="Goolsby J.A."/>
            <person name="Tidwell J."/>
            <person name="Bellgard S.E."/>
            <person name="Bellgard M.I."/>
        </authorList>
    </citation>
    <scope>NUCLEOTIDE SEQUENCE</scope>
    <source>
        <tissue evidence="1">Shoot tissue taken approximately 20 cm above the soil surface</tissue>
    </source>
</reference>